<dbReference type="Gene3D" id="1.10.10.10">
    <property type="entry name" value="Winged helix-like DNA-binding domain superfamily/Winged helix DNA-binding domain"/>
    <property type="match status" value="1"/>
</dbReference>
<dbReference type="InterPro" id="IPR036388">
    <property type="entry name" value="WH-like_DNA-bd_sf"/>
</dbReference>
<protein>
    <submittedName>
        <fullName evidence="1">Uncharacterized protein</fullName>
    </submittedName>
</protein>
<geneLocation type="plasmid" evidence="1 2">
    <name>unnamed1</name>
</geneLocation>
<organism evidence="1 2">
    <name type="scientific">Rhizobium tumorigenes</name>
    <dbReference type="NCBI Taxonomy" id="2041385"/>
    <lineage>
        <taxon>Bacteria</taxon>
        <taxon>Pseudomonadati</taxon>
        <taxon>Pseudomonadota</taxon>
        <taxon>Alphaproteobacteria</taxon>
        <taxon>Hyphomicrobiales</taxon>
        <taxon>Rhizobiaceae</taxon>
        <taxon>Rhizobium/Agrobacterium group</taxon>
        <taxon>Rhizobium</taxon>
    </lineage>
</organism>
<evidence type="ECO:0000313" key="1">
    <source>
        <dbReference type="EMBL" id="WFR98539.1"/>
    </source>
</evidence>
<evidence type="ECO:0000313" key="2">
    <source>
        <dbReference type="Proteomes" id="UP000249499"/>
    </source>
</evidence>
<reference evidence="1 2" key="1">
    <citation type="journal article" date="2018" name="Sci. Rep.">
        <title>Rhizobium tumorigenes sp. nov., a novel plant tumorigenic bacterium isolated from cane gall tumors on thornless blackberry.</title>
        <authorList>
            <person name="Kuzmanovi N."/>
            <person name="Smalla K."/>
            <person name="Gronow S."/>
            <person name="PuBawska J."/>
        </authorList>
    </citation>
    <scope>NUCLEOTIDE SEQUENCE [LARGE SCALE GENOMIC DNA]</scope>
    <source>
        <strain evidence="1 2">1078</strain>
    </source>
</reference>
<keyword evidence="1" id="KW-0614">Plasmid</keyword>
<name>A0AAF1KBU8_9HYPH</name>
<accession>A0AAF1KBU8</accession>
<proteinExistence type="predicted"/>
<dbReference type="KEGG" id="rtu:PR017_24815"/>
<dbReference type="InterPro" id="IPR036390">
    <property type="entry name" value="WH_DNA-bd_sf"/>
</dbReference>
<dbReference type="RefSeq" id="WP_111221535.1">
    <property type="nucleotide sequence ID" value="NZ_CP117258.1"/>
</dbReference>
<dbReference type="AlphaFoldDB" id="A0AAF1KBU8"/>
<gene>
    <name evidence="1" type="ORF">PR017_24815</name>
</gene>
<keyword evidence="2" id="KW-1185">Reference proteome</keyword>
<dbReference type="EMBL" id="CP117258">
    <property type="protein sequence ID" value="WFR98539.1"/>
    <property type="molecule type" value="Genomic_DNA"/>
</dbReference>
<dbReference type="SUPFAM" id="SSF46785">
    <property type="entry name" value="Winged helix' DNA-binding domain"/>
    <property type="match status" value="1"/>
</dbReference>
<sequence>MTELDQGTVLDVAIGLDRMTALVAGVVCDTIPSAFSDDKFTFVELSVLRHLVISGPTTFDALKRKASVTDELLTEVMWSLCDGGSIADEDGRLSLTEKGADNLRRLQASTTSAYVDALQDVPPDLLRGLAKSLGEVLRHVPAHPTANASACDQPGC</sequence>
<dbReference type="Proteomes" id="UP000249499">
    <property type="component" value="Plasmid unnamed1"/>
</dbReference>
<reference evidence="2" key="2">
    <citation type="journal article" date="2023" name="MicrobiologyOpen">
        <title>Genomics of the tumorigenes clade of the family Rhizobiaceae and description of Rhizobium rhododendri sp. nov.</title>
        <authorList>
            <person name="Kuzmanovic N."/>
            <person name="diCenzo G.C."/>
            <person name="Bunk B."/>
            <person name="Sproeer C."/>
            <person name="Fruehling A."/>
            <person name="Neumann-Schaal M."/>
            <person name="Overmann J."/>
            <person name="Smalla K."/>
        </authorList>
    </citation>
    <scope>NUCLEOTIDE SEQUENCE [LARGE SCALE GENOMIC DNA]</scope>
    <source>
        <strain evidence="2">1078</strain>
        <plasmid evidence="2">unnamed1</plasmid>
    </source>
</reference>